<feature type="transmembrane region" description="Helical" evidence="1">
    <location>
        <begin position="37"/>
        <end position="57"/>
    </location>
</feature>
<evidence type="ECO:0000313" key="3">
    <source>
        <dbReference type="EMBL" id="AJD89739.1"/>
    </source>
</evidence>
<organism evidence="3 4">
    <name type="scientific">Jeotgalibacillus malaysiensis</name>
    <dbReference type="NCBI Taxonomy" id="1508404"/>
    <lineage>
        <taxon>Bacteria</taxon>
        <taxon>Bacillati</taxon>
        <taxon>Bacillota</taxon>
        <taxon>Bacilli</taxon>
        <taxon>Bacillales</taxon>
        <taxon>Caryophanaceae</taxon>
        <taxon>Jeotgalibacillus</taxon>
    </lineage>
</organism>
<dbReference type="KEGG" id="jeo:JMA_04220"/>
<dbReference type="AlphaFoldDB" id="A0A0B5ANX6"/>
<dbReference type="PANTHER" id="PTHR36842:SF1">
    <property type="entry name" value="PROTEIN TOLB"/>
    <property type="match status" value="1"/>
</dbReference>
<dbReference type="Proteomes" id="UP000031449">
    <property type="component" value="Chromosome"/>
</dbReference>
<dbReference type="Pfam" id="PF16472">
    <property type="entry name" value="DUF5050"/>
    <property type="match status" value="1"/>
</dbReference>
<keyword evidence="4" id="KW-1185">Reference proteome</keyword>
<reference evidence="3 4" key="1">
    <citation type="submission" date="2014-08" db="EMBL/GenBank/DDBJ databases">
        <title>Complete genome of a marine bacteria Jeotgalibacillus malaysiensis.</title>
        <authorList>
            <person name="Yaakop A.S."/>
            <person name="Chan K.-G."/>
            <person name="Goh K.M."/>
        </authorList>
    </citation>
    <scope>NUCLEOTIDE SEQUENCE [LARGE SCALE GENOMIC DNA]</scope>
    <source>
        <strain evidence="3 4">D5</strain>
    </source>
</reference>
<dbReference type="PANTHER" id="PTHR36842">
    <property type="entry name" value="PROTEIN TOLB HOMOLOG"/>
    <property type="match status" value="1"/>
</dbReference>
<dbReference type="HOGENOM" id="CLU_713012_0_0_9"/>
<proteinExistence type="predicted"/>
<gene>
    <name evidence="3" type="ORF">JMA_04220</name>
</gene>
<sequence>MSIKQELEKSLPENLHFTAAEKEAVYERIHKRKKRHIQILPALAGAIALIMLAILIAPELTSNRTAEELSVEKVVVPDTPYPSLVRALYIDETSELVFSEENGLYAYHEESGTKEQLAELSSVTYEFAATEDWIVWTDPSEGDSILYMMNRTNQETMTLEGDYYFNLAIEGDTLVYHRGSEGYYRMNLETRESALLHELDKRISSSSLADVQGNFIVIPEESQGVTRLIIYDIQTLEKINEIEVPYKRVTQVQWSGKYIYGQGHNEDELPVLIQADRTTGEVQEIQTPGFDEFTVEGDSVALSVPDRDSDTIMLYKLDELKVRPLNTLDEIEERLVGPRFTDAGTLILNGEGDNRAMYIVKP</sequence>
<protein>
    <recommendedName>
        <fullName evidence="2">Prolow-density lipoprotein receptor-related protein 1-like beta-propeller domain-containing protein</fullName>
    </recommendedName>
</protein>
<evidence type="ECO:0000259" key="2">
    <source>
        <dbReference type="Pfam" id="PF16472"/>
    </source>
</evidence>
<evidence type="ECO:0000256" key="1">
    <source>
        <dbReference type="SAM" id="Phobius"/>
    </source>
</evidence>
<dbReference type="STRING" id="1508404.JMA_04220"/>
<keyword evidence="1" id="KW-1133">Transmembrane helix</keyword>
<accession>A0A0B5ANX6</accession>
<dbReference type="OrthoDB" id="2454668at2"/>
<feature type="domain" description="Prolow-density lipoprotein receptor-related protein 1-like beta-propeller" evidence="2">
    <location>
        <begin position="103"/>
        <end position="266"/>
    </location>
</feature>
<name>A0A0B5ANX6_9BACL</name>
<dbReference type="EMBL" id="CP009416">
    <property type="protein sequence ID" value="AJD89739.1"/>
    <property type="molecule type" value="Genomic_DNA"/>
</dbReference>
<dbReference type="SUPFAM" id="SSF82171">
    <property type="entry name" value="DPP6 N-terminal domain-like"/>
    <property type="match status" value="1"/>
</dbReference>
<evidence type="ECO:0000313" key="4">
    <source>
        <dbReference type="Proteomes" id="UP000031449"/>
    </source>
</evidence>
<dbReference type="BioCyc" id="JESP1508404:G14D9-9639-MONOMER"/>
<dbReference type="InterPro" id="IPR032485">
    <property type="entry name" value="LRP1-like_beta_prop"/>
</dbReference>
<keyword evidence="1" id="KW-0472">Membrane</keyword>
<keyword evidence="1" id="KW-0812">Transmembrane</keyword>